<dbReference type="InParanoid" id="E0VHU8"/>
<dbReference type="SUPFAM" id="SSF49464">
    <property type="entry name" value="Carboxypeptidase regulatory domain-like"/>
    <property type="match status" value="1"/>
</dbReference>
<dbReference type="InterPro" id="IPR057247">
    <property type="entry name" value="CARBOXYPEPT_ZN_2"/>
</dbReference>
<keyword evidence="4" id="KW-0645">Protease</keyword>
<evidence type="ECO:0000256" key="8">
    <source>
        <dbReference type="ARBA" id="ARBA00023180"/>
    </source>
</evidence>
<feature type="domain" description="Peptidase M14" evidence="10">
    <location>
        <begin position="11"/>
        <end position="303"/>
    </location>
</feature>
<keyword evidence="5" id="KW-0479">Metal-binding</keyword>
<proteinExistence type="inferred from homology"/>
<keyword evidence="3 11" id="KW-0121">Carboxypeptidase</keyword>
<dbReference type="PROSITE" id="PS00133">
    <property type="entry name" value="CARBOXYPEPT_ZN_2"/>
    <property type="match status" value="1"/>
</dbReference>
<dbReference type="SMART" id="SM00631">
    <property type="entry name" value="Zn_pept"/>
    <property type="match status" value="1"/>
</dbReference>
<evidence type="ECO:0000256" key="6">
    <source>
        <dbReference type="ARBA" id="ARBA00022801"/>
    </source>
</evidence>
<dbReference type="Proteomes" id="UP000009046">
    <property type="component" value="Unassembled WGS sequence"/>
</dbReference>
<keyword evidence="6 11" id="KW-0378">Hydrolase</keyword>
<dbReference type="InterPro" id="IPR050753">
    <property type="entry name" value="Peptidase_M14_domain"/>
</dbReference>
<dbReference type="eggNOG" id="KOG2649">
    <property type="taxonomic scope" value="Eukaryota"/>
</dbReference>
<dbReference type="CDD" id="cd03858">
    <property type="entry name" value="M14_CP_N-E_like"/>
    <property type="match status" value="1"/>
</dbReference>
<dbReference type="Pfam" id="PF00246">
    <property type="entry name" value="Peptidase_M14"/>
    <property type="match status" value="1"/>
</dbReference>
<dbReference type="GO" id="GO:0006518">
    <property type="term" value="P:peptide metabolic process"/>
    <property type="evidence" value="ECO:0007669"/>
    <property type="project" value="TreeGrafter"/>
</dbReference>
<dbReference type="InterPro" id="IPR000834">
    <property type="entry name" value="Peptidase_M14"/>
</dbReference>
<dbReference type="AlphaFoldDB" id="E0VHU8"/>
<dbReference type="STRING" id="121224.E0VHU8"/>
<keyword evidence="13" id="KW-1185">Reference proteome</keyword>
<dbReference type="PANTHER" id="PTHR11532:SF84">
    <property type="entry name" value="CARBOXYPEPTIDASE M"/>
    <property type="match status" value="1"/>
</dbReference>
<evidence type="ECO:0000256" key="1">
    <source>
        <dbReference type="ARBA" id="ARBA00001947"/>
    </source>
</evidence>
<comment type="similarity">
    <text evidence="2 9">Belongs to the peptidase M14 family.</text>
</comment>
<dbReference type="CTD" id="8237497"/>
<dbReference type="EnsemblMetazoa" id="PHUM216210-RA">
    <property type="protein sequence ID" value="PHUM216210-PA"/>
    <property type="gene ID" value="PHUM216210"/>
</dbReference>
<dbReference type="GeneID" id="8237497"/>
<dbReference type="InterPro" id="IPR057246">
    <property type="entry name" value="CARBOXYPEPT_ZN_1"/>
</dbReference>
<dbReference type="HOGENOM" id="CLU_006722_1_3_1"/>
<evidence type="ECO:0000256" key="4">
    <source>
        <dbReference type="ARBA" id="ARBA00022670"/>
    </source>
</evidence>
<dbReference type="PANTHER" id="PTHR11532">
    <property type="entry name" value="PROTEASE M14 CARBOXYPEPTIDASE"/>
    <property type="match status" value="1"/>
</dbReference>
<dbReference type="RefSeq" id="XP_002425692.1">
    <property type="nucleotide sequence ID" value="XM_002425647.1"/>
</dbReference>
<dbReference type="GO" id="GO:0016485">
    <property type="term" value="P:protein processing"/>
    <property type="evidence" value="ECO:0007669"/>
    <property type="project" value="TreeGrafter"/>
</dbReference>
<gene>
    <name evidence="12" type="primary">8237497</name>
    <name evidence="11" type="ORF">Phum_PHUM216210</name>
</gene>
<dbReference type="Gene3D" id="2.60.40.1120">
    <property type="entry name" value="Carboxypeptidase-like, regulatory domain"/>
    <property type="match status" value="1"/>
</dbReference>
<keyword evidence="7" id="KW-0862">Zinc</keyword>
<dbReference type="PROSITE" id="PS52035">
    <property type="entry name" value="PEPTIDASE_M14"/>
    <property type="match status" value="1"/>
</dbReference>
<evidence type="ECO:0000256" key="2">
    <source>
        <dbReference type="ARBA" id="ARBA00005988"/>
    </source>
</evidence>
<name>E0VHU8_PEDHC</name>
<evidence type="ECO:0000256" key="3">
    <source>
        <dbReference type="ARBA" id="ARBA00022645"/>
    </source>
</evidence>
<dbReference type="GO" id="GO:0004181">
    <property type="term" value="F:metallocarboxypeptidase activity"/>
    <property type="evidence" value="ECO:0007669"/>
    <property type="project" value="UniProtKB-EC"/>
</dbReference>
<evidence type="ECO:0000313" key="12">
    <source>
        <dbReference type="EnsemblMetazoa" id="PHUM216210-PA"/>
    </source>
</evidence>
<feature type="active site" description="Proton donor/acceptor" evidence="9">
    <location>
        <position position="273"/>
    </location>
</feature>
<dbReference type="FunFam" id="3.40.630.10:FF:000020">
    <property type="entry name" value="Carboxypeptidase D"/>
    <property type="match status" value="1"/>
</dbReference>
<evidence type="ECO:0000256" key="9">
    <source>
        <dbReference type="PROSITE-ProRule" id="PRU01379"/>
    </source>
</evidence>
<dbReference type="KEGG" id="phu:Phum_PHUM216210"/>
<accession>E0VHU8</accession>
<dbReference type="EC" id="3.4.17.22" evidence="11"/>
<organism>
    <name type="scientific">Pediculus humanus subsp. corporis</name>
    <name type="common">Body louse</name>
    <dbReference type="NCBI Taxonomy" id="121224"/>
    <lineage>
        <taxon>Eukaryota</taxon>
        <taxon>Metazoa</taxon>
        <taxon>Ecdysozoa</taxon>
        <taxon>Arthropoda</taxon>
        <taxon>Hexapoda</taxon>
        <taxon>Insecta</taxon>
        <taxon>Pterygota</taxon>
        <taxon>Neoptera</taxon>
        <taxon>Paraneoptera</taxon>
        <taxon>Psocodea</taxon>
        <taxon>Troctomorpha</taxon>
        <taxon>Phthiraptera</taxon>
        <taxon>Anoplura</taxon>
        <taxon>Pediculidae</taxon>
        <taxon>Pediculus</taxon>
    </lineage>
</organism>
<reference evidence="11" key="1">
    <citation type="submission" date="2007-04" db="EMBL/GenBank/DDBJ databases">
        <title>Annotation of Pediculus humanus corporis strain USDA.</title>
        <authorList>
            <person name="Kirkness E."/>
            <person name="Hannick L."/>
            <person name="Hass B."/>
            <person name="Bruggner R."/>
            <person name="Lawson D."/>
            <person name="Bidwell S."/>
            <person name="Joardar V."/>
            <person name="Caler E."/>
            <person name="Walenz B."/>
            <person name="Inman J."/>
            <person name="Schobel S."/>
            <person name="Galinsky K."/>
            <person name="Amedeo P."/>
            <person name="Strausberg R."/>
        </authorList>
    </citation>
    <scope>NUCLEOTIDE SEQUENCE</scope>
    <source>
        <strain evidence="11">USDA</strain>
    </source>
</reference>
<dbReference type="PROSITE" id="PS00132">
    <property type="entry name" value="CARBOXYPEPT_ZN_1"/>
    <property type="match status" value="1"/>
</dbReference>
<keyword evidence="8" id="KW-0325">Glycoprotein</keyword>
<sequence>MIKNVPNLTPRYHTYNEMTQFLNEISQNYSDFVNLYTIGQSVEQRELWVLRIRAPGSPVIGVPHVKLVGNIHGNEPVGRELILYLAEYLLKNYNTNPEIKWILDRTIIHLLPSMNPDGFERSKEGDCYYGPGRENKNFVDLNRSFPDQYIENLIPPQPETLAIANWLAQVPFVLSVSFHGGALVANYPYDSNPGNDQDLLAPHPSPSPDDDVFRYLASTYSNNHLTMHQGRTCNNNQPHFPGGITNGAAWYSFHGGMQDFNYIAHGCMELTLEISCCKYPMAIHLPRLWNENRRAMLEFIKQAQTGVRGIVVDKMTSAYIPEAVLYVSGRHIPFTSSKNGEFWRVLLPGYYILTVSR</sequence>
<dbReference type="GO" id="GO:0008270">
    <property type="term" value="F:zinc ion binding"/>
    <property type="evidence" value="ECO:0007669"/>
    <property type="project" value="InterPro"/>
</dbReference>
<evidence type="ECO:0000313" key="13">
    <source>
        <dbReference type="Proteomes" id="UP000009046"/>
    </source>
</evidence>
<evidence type="ECO:0000256" key="5">
    <source>
        <dbReference type="ARBA" id="ARBA00022723"/>
    </source>
</evidence>
<dbReference type="GO" id="GO:0005615">
    <property type="term" value="C:extracellular space"/>
    <property type="evidence" value="ECO:0007669"/>
    <property type="project" value="TreeGrafter"/>
</dbReference>
<dbReference type="EMBL" id="AAZO01002484">
    <property type="status" value="NOT_ANNOTATED_CDS"/>
    <property type="molecule type" value="Genomic_DNA"/>
</dbReference>
<dbReference type="SUPFAM" id="SSF53187">
    <property type="entry name" value="Zn-dependent exopeptidases"/>
    <property type="match status" value="1"/>
</dbReference>
<dbReference type="OMA" id="YIFAGCP"/>
<reference evidence="11" key="2">
    <citation type="submission" date="2007-04" db="EMBL/GenBank/DDBJ databases">
        <title>The genome of the human body louse.</title>
        <authorList>
            <consortium name="The Human Body Louse Genome Consortium"/>
            <person name="Kirkness E."/>
            <person name="Walenz B."/>
            <person name="Hass B."/>
            <person name="Bruggner R."/>
            <person name="Strausberg R."/>
        </authorList>
    </citation>
    <scope>NUCLEOTIDE SEQUENCE</scope>
    <source>
        <strain evidence="11">USDA</strain>
    </source>
</reference>
<reference evidence="12" key="3">
    <citation type="submission" date="2020-05" db="UniProtKB">
        <authorList>
            <consortium name="EnsemblMetazoa"/>
        </authorList>
    </citation>
    <scope>IDENTIFICATION</scope>
    <source>
        <strain evidence="12">USDA</strain>
    </source>
</reference>
<evidence type="ECO:0000313" key="11">
    <source>
        <dbReference type="EMBL" id="EEB12954.1"/>
    </source>
</evidence>
<dbReference type="OrthoDB" id="10249045at2759"/>
<evidence type="ECO:0000259" key="10">
    <source>
        <dbReference type="PROSITE" id="PS52035"/>
    </source>
</evidence>
<dbReference type="InterPro" id="IPR008969">
    <property type="entry name" value="CarboxyPept-like_regulatory"/>
</dbReference>
<dbReference type="PRINTS" id="PR00765">
    <property type="entry name" value="CRBOXYPTASEA"/>
</dbReference>
<dbReference type="EMBL" id="DS235172">
    <property type="protein sequence ID" value="EEB12954.1"/>
    <property type="molecule type" value="Genomic_DNA"/>
</dbReference>
<evidence type="ECO:0000256" key="7">
    <source>
        <dbReference type="ARBA" id="ARBA00022833"/>
    </source>
</evidence>
<protein>
    <submittedName>
        <fullName evidence="11">Carboxypeptidase M, putative</fullName>
        <ecNumber evidence="11">3.4.17.22</ecNumber>
    </submittedName>
</protein>
<dbReference type="Gene3D" id="3.40.630.10">
    <property type="entry name" value="Zn peptidases"/>
    <property type="match status" value="1"/>
</dbReference>
<comment type="cofactor">
    <cofactor evidence="1">
        <name>Zn(2+)</name>
        <dbReference type="ChEBI" id="CHEBI:29105"/>
    </cofactor>
</comment>
<dbReference type="VEuPathDB" id="VectorBase:PHUM216210"/>